<dbReference type="GO" id="GO:0000981">
    <property type="term" value="F:DNA-binding transcription factor activity, RNA polymerase II-specific"/>
    <property type="evidence" value="ECO:0007669"/>
    <property type="project" value="InterPro"/>
</dbReference>
<evidence type="ECO:0000313" key="5">
    <source>
        <dbReference type="EMBL" id="KAF5327285.1"/>
    </source>
</evidence>
<feature type="domain" description="Zn(2)-C6 fungal-type" evidence="4">
    <location>
        <begin position="26"/>
        <end position="59"/>
    </location>
</feature>
<dbReference type="Pfam" id="PF04082">
    <property type="entry name" value="Fungal_trans"/>
    <property type="match status" value="1"/>
</dbReference>
<organism evidence="5 6">
    <name type="scientific">Psilocybe cf. subviscida</name>
    <dbReference type="NCBI Taxonomy" id="2480587"/>
    <lineage>
        <taxon>Eukaryota</taxon>
        <taxon>Fungi</taxon>
        <taxon>Dikarya</taxon>
        <taxon>Basidiomycota</taxon>
        <taxon>Agaricomycotina</taxon>
        <taxon>Agaricomycetes</taxon>
        <taxon>Agaricomycetidae</taxon>
        <taxon>Agaricales</taxon>
        <taxon>Agaricineae</taxon>
        <taxon>Strophariaceae</taxon>
        <taxon>Psilocybe</taxon>
    </lineage>
</organism>
<reference evidence="5 6" key="1">
    <citation type="journal article" date="2020" name="ISME J.">
        <title>Uncovering the hidden diversity of litter-decomposition mechanisms in mushroom-forming fungi.</title>
        <authorList>
            <person name="Floudas D."/>
            <person name="Bentzer J."/>
            <person name="Ahren D."/>
            <person name="Johansson T."/>
            <person name="Persson P."/>
            <person name="Tunlid A."/>
        </authorList>
    </citation>
    <scope>NUCLEOTIDE SEQUENCE [LARGE SCALE GENOMIC DNA]</scope>
    <source>
        <strain evidence="5 6">CBS 101986</strain>
    </source>
</reference>
<dbReference type="SUPFAM" id="SSF57701">
    <property type="entry name" value="Zn2/Cys6 DNA-binding domain"/>
    <property type="match status" value="1"/>
</dbReference>
<dbReference type="PANTHER" id="PTHR46910">
    <property type="entry name" value="TRANSCRIPTION FACTOR PDR1"/>
    <property type="match status" value="1"/>
</dbReference>
<feature type="region of interest" description="Disordered" evidence="3">
    <location>
        <begin position="114"/>
        <end position="133"/>
    </location>
</feature>
<proteinExistence type="predicted"/>
<accession>A0A8H5BQ30</accession>
<sequence length="1042" mass="116276">MSSNEDDLNDGENTHFSSKKRRIQRACDVCRRKKIRCDGGQMPDNHCSNCLSYKYECTYVESAKKRGPPKGYVEALENRVERLDKLLRRLCPDESVYKEMNKALDTNHWMIERPPSHPSPLVGDSPASTSSNSRGNFLDQVASAIRHVGHQVPPPADDDDDEVTLMLADNLKRLELEPADYRFFGKSSGAMLIRTALELKDDYVGGSQLLAITDPLKLRASMKHLRPEFWVARPWEKKVTTMESPTYTFPEPDLARDLIDLYFRYVNLYLPLLHRPTFMKWVDEEMYLTNANFAPVYLLVCAVGARWSDDPRCLLAGVDSYHSCGWKWFDQVQMIRRSILSPPTLFDLQVYVLSIQFLQGSSAPQSCWTMVGIGIRLAQDVGAHRRKANGQPNTPEDEMWRRAFWVLVSIDRQVSSSLGRPCAIQDEDFDLEMPADCDDEYWEHPDPEKRFKQPPGKPSLITAFILSLSLNQILAFSLRTIYSINKSKVLLGFIGQPWEQTIVTELDSALNKWVDSIPDHLRWDPNRENDDFFNQSVSLFTAFYHVQILIHRPFIPSPSKPSSLTFPSLAICTNAARICSHIVDIQGKRNSMPPPQILMAVFTSAIVLLLSMWGGKRSGFTTDHNTGMADVHKCMKMLGASEKRWHSAGRLWDIIYELAAVGDLPLPQPSPPTSNKRERNADEPISSSIPSEASKATSPAGQPSDTRAMAGNSRLHKDSSISKPMDQQYPRSSQSPEQGSTVSQVPSPSQHGSGLQSRQQSQTQLNEEQASSMPSSVPLVAQYYTLPVYSNDLGRLPIHGQLSFAEQARAQLQPPQPPHKPTQFWTLPGADSVNVGEGSSMGTGVVPTQMSMGYTSQQAGPSTPAGHFSPGYNPMSEMSTMAPGPQRGYGGDAAALAAGMMFDTLAYTHNQQAQQREQHQHQQQQQQQQAHHQSIYGIGPMDPSGLMPGSATMQPPGSYRTRTGGGLEQQQQTMAGQQQPMPNIGYTGFVDNDTMAMWTNAPTGFELDEWGTYLTNVSELTQHAPGTLNAGHQQQQPHLRQQ</sequence>
<dbReference type="Proteomes" id="UP000567179">
    <property type="component" value="Unassembled WGS sequence"/>
</dbReference>
<dbReference type="SMART" id="SM00906">
    <property type="entry name" value="Fungal_trans"/>
    <property type="match status" value="1"/>
</dbReference>
<keyword evidence="2" id="KW-0539">Nucleus</keyword>
<evidence type="ECO:0000313" key="6">
    <source>
        <dbReference type="Proteomes" id="UP000567179"/>
    </source>
</evidence>
<dbReference type="PANTHER" id="PTHR46910:SF38">
    <property type="entry name" value="ZN(2)-C6 FUNGAL-TYPE DOMAIN-CONTAINING PROTEIN"/>
    <property type="match status" value="1"/>
</dbReference>
<evidence type="ECO:0000256" key="2">
    <source>
        <dbReference type="ARBA" id="ARBA00023242"/>
    </source>
</evidence>
<dbReference type="InterPro" id="IPR036864">
    <property type="entry name" value="Zn2-C6_fun-type_DNA-bd_sf"/>
</dbReference>
<dbReference type="GO" id="GO:0006351">
    <property type="term" value="P:DNA-templated transcription"/>
    <property type="evidence" value="ECO:0007669"/>
    <property type="project" value="InterPro"/>
</dbReference>
<dbReference type="CDD" id="cd12148">
    <property type="entry name" value="fungal_TF_MHR"/>
    <property type="match status" value="1"/>
</dbReference>
<feature type="compositionally biased region" description="Polar residues" evidence="3">
    <location>
        <begin position="729"/>
        <end position="775"/>
    </location>
</feature>
<feature type="compositionally biased region" description="Low complexity" evidence="3">
    <location>
        <begin position="911"/>
        <end position="933"/>
    </location>
</feature>
<dbReference type="GO" id="GO:0003677">
    <property type="term" value="F:DNA binding"/>
    <property type="evidence" value="ECO:0007669"/>
    <property type="project" value="InterPro"/>
</dbReference>
<evidence type="ECO:0000256" key="1">
    <source>
        <dbReference type="ARBA" id="ARBA00022723"/>
    </source>
</evidence>
<dbReference type="AlphaFoldDB" id="A0A8H5BQ30"/>
<protein>
    <recommendedName>
        <fullName evidence="4">Zn(2)-C6 fungal-type domain-containing protein</fullName>
    </recommendedName>
</protein>
<dbReference type="EMBL" id="JAACJJ010000014">
    <property type="protein sequence ID" value="KAF5327285.1"/>
    <property type="molecule type" value="Genomic_DNA"/>
</dbReference>
<dbReference type="PROSITE" id="PS50048">
    <property type="entry name" value="ZN2_CY6_FUNGAL_2"/>
    <property type="match status" value="1"/>
</dbReference>
<feature type="compositionally biased region" description="Low complexity" evidence="3">
    <location>
        <begin position="683"/>
        <end position="698"/>
    </location>
</feature>
<feature type="region of interest" description="Disordered" evidence="3">
    <location>
        <begin position="910"/>
        <end position="983"/>
    </location>
</feature>
<dbReference type="InterPro" id="IPR007219">
    <property type="entry name" value="XnlR_reg_dom"/>
</dbReference>
<name>A0A8H5BQ30_9AGAR</name>
<gene>
    <name evidence="5" type="ORF">D9619_004030</name>
</gene>
<keyword evidence="6" id="KW-1185">Reference proteome</keyword>
<keyword evidence="1" id="KW-0479">Metal-binding</keyword>
<dbReference type="GO" id="GO:0008270">
    <property type="term" value="F:zinc ion binding"/>
    <property type="evidence" value="ECO:0007669"/>
    <property type="project" value="InterPro"/>
</dbReference>
<dbReference type="OrthoDB" id="4456959at2759"/>
<dbReference type="InterPro" id="IPR050987">
    <property type="entry name" value="AtrR-like"/>
</dbReference>
<dbReference type="CDD" id="cd00067">
    <property type="entry name" value="GAL4"/>
    <property type="match status" value="1"/>
</dbReference>
<comment type="caution">
    <text evidence="5">The sequence shown here is derived from an EMBL/GenBank/DDBJ whole genome shotgun (WGS) entry which is preliminary data.</text>
</comment>
<dbReference type="SMART" id="SM00066">
    <property type="entry name" value="GAL4"/>
    <property type="match status" value="1"/>
</dbReference>
<evidence type="ECO:0000259" key="4">
    <source>
        <dbReference type="PROSITE" id="PS50048"/>
    </source>
</evidence>
<dbReference type="Pfam" id="PF00172">
    <property type="entry name" value="Zn_clus"/>
    <property type="match status" value="1"/>
</dbReference>
<evidence type="ECO:0000256" key="3">
    <source>
        <dbReference type="SAM" id="MobiDB-lite"/>
    </source>
</evidence>
<feature type="compositionally biased region" description="Low complexity" evidence="3">
    <location>
        <begin position="969"/>
        <end position="979"/>
    </location>
</feature>
<feature type="region of interest" description="Disordered" evidence="3">
    <location>
        <begin position="663"/>
        <end position="775"/>
    </location>
</feature>
<dbReference type="PROSITE" id="PS00463">
    <property type="entry name" value="ZN2_CY6_FUNGAL_1"/>
    <property type="match status" value="1"/>
</dbReference>
<dbReference type="Gene3D" id="4.10.240.10">
    <property type="entry name" value="Zn(2)-C6 fungal-type DNA-binding domain"/>
    <property type="match status" value="1"/>
</dbReference>
<dbReference type="InterPro" id="IPR001138">
    <property type="entry name" value="Zn2Cys6_DnaBD"/>
</dbReference>
<dbReference type="CDD" id="cd15486">
    <property type="entry name" value="ZIP_Sip4"/>
    <property type="match status" value="1"/>
</dbReference>